<dbReference type="InterPro" id="IPR038765">
    <property type="entry name" value="Papain-like_cys_pep_sf"/>
</dbReference>
<comment type="similarity">
    <text evidence="1">Belongs to the peptidase C1 family.</text>
</comment>
<dbReference type="InterPro" id="IPR025660">
    <property type="entry name" value="Pept_his_AS"/>
</dbReference>
<reference evidence="5 6" key="1">
    <citation type="submission" date="2024-04" db="EMBL/GenBank/DDBJ databases">
        <authorList>
            <consortium name="Genoscope - CEA"/>
            <person name="William W."/>
        </authorList>
    </citation>
    <scope>NUCLEOTIDE SEQUENCE [LARGE SCALE GENOMIC DNA]</scope>
</reference>
<dbReference type="GO" id="GO:0008234">
    <property type="term" value="F:cysteine-type peptidase activity"/>
    <property type="evidence" value="ECO:0007669"/>
    <property type="project" value="InterPro"/>
</dbReference>
<dbReference type="Proteomes" id="UP001497497">
    <property type="component" value="Unassembled WGS sequence"/>
</dbReference>
<keyword evidence="2" id="KW-1015">Disulfide bond</keyword>
<dbReference type="AlphaFoldDB" id="A0AAV2IH59"/>
<comment type="caution">
    <text evidence="5">The sequence shown here is derived from an EMBL/GenBank/DDBJ whole genome shotgun (WGS) entry which is preliminary data.</text>
</comment>
<name>A0AAV2IH59_LYMST</name>
<keyword evidence="3" id="KW-0732">Signal</keyword>
<dbReference type="Gene3D" id="3.90.70.10">
    <property type="entry name" value="Cysteine proteinases"/>
    <property type="match status" value="1"/>
</dbReference>
<dbReference type="InterPro" id="IPR025661">
    <property type="entry name" value="Pept_asp_AS"/>
</dbReference>
<organism evidence="5 6">
    <name type="scientific">Lymnaea stagnalis</name>
    <name type="common">Great pond snail</name>
    <name type="synonym">Helix stagnalis</name>
    <dbReference type="NCBI Taxonomy" id="6523"/>
    <lineage>
        <taxon>Eukaryota</taxon>
        <taxon>Metazoa</taxon>
        <taxon>Spiralia</taxon>
        <taxon>Lophotrochozoa</taxon>
        <taxon>Mollusca</taxon>
        <taxon>Gastropoda</taxon>
        <taxon>Heterobranchia</taxon>
        <taxon>Euthyneura</taxon>
        <taxon>Panpulmonata</taxon>
        <taxon>Hygrophila</taxon>
        <taxon>Lymnaeoidea</taxon>
        <taxon>Lymnaeidae</taxon>
        <taxon>Lymnaea</taxon>
    </lineage>
</organism>
<protein>
    <recommendedName>
        <fullName evidence="4">Peptidase C1A papain C-terminal domain-containing protein</fullName>
    </recommendedName>
</protein>
<dbReference type="Pfam" id="PF00112">
    <property type="entry name" value="Peptidase_C1"/>
    <property type="match status" value="1"/>
</dbReference>
<evidence type="ECO:0000256" key="3">
    <source>
        <dbReference type="SAM" id="SignalP"/>
    </source>
</evidence>
<dbReference type="EMBL" id="CAXITT010000709">
    <property type="protein sequence ID" value="CAL1545450.1"/>
    <property type="molecule type" value="Genomic_DNA"/>
</dbReference>
<gene>
    <name evidence="5" type="ORF">GSLYS_00018933001</name>
</gene>
<evidence type="ECO:0000259" key="4">
    <source>
        <dbReference type="SMART" id="SM00645"/>
    </source>
</evidence>
<sequence>MACLRSLIISVLVFECLNCAVIKHVEENEGKAGDNFDWRDYGVITPVSDQGQLGSVMDFVIAEGVESLLAIKNNTRAIPLSVAEVAECCDDDFHQPKYRGFDCIVAIGGLCTPSGYKNGTGYCNSALCTPVGKVSGTGYIPTGQENFMLKVIRLTPISAYINAGVPSFQSYVSGVYEDASCYPTTLDHAVQVVGYGTDAGKDFWIIKNSWGANWGEQGYMRMLRGKNMCGIAEMAFYPYLR</sequence>
<evidence type="ECO:0000256" key="2">
    <source>
        <dbReference type="ARBA" id="ARBA00023157"/>
    </source>
</evidence>
<feature type="signal peptide" evidence="3">
    <location>
        <begin position="1"/>
        <end position="19"/>
    </location>
</feature>
<dbReference type="GO" id="GO:0006508">
    <property type="term" value="P:proteolysis"/>
    <property type="evidence" value="ECO:0007669"/>
    <property type="project" value="InterPro"/>
</dbReference>
<dbReference type="InterPro" id="IPR000668">
    <property type="entry name" value="Peptidase_C1A_C"/>
</dbReference>
<evidence type="ECO:0000313" key="6">
    <source>
        <dbReference type="Proteomes" id="UP001497497"/>
    </source>
</evidence>
<dbReference type="PANTHER" id="PTHR12411">
    <property type="entry name" value="CYSTEINE PROTEASE FAMILY C1-RELATED"/>
    <property type="match status" value="1"/>
</dbReference>
<keyword evidence="6" id="KW-1185">Reference proteome</keyword>
<feature type="chain" id="PRO_5043427310" description="Peptidase C1A papain C-terminal domain-containing protein" evidence="3">
    <location>
        <begin position="20"/>
        <end position="241"/>
    </location>
</feature>
<feature type="domain" description="Peptidase C1A papain C-terminal" evidence="4">
    <location>
        <begin position="32"/>
        <end position="239"/>
    </location>
</feature>
<dbReference type="PROSITE" id="PS00639">
    <property type="entry name" value="THIOL_PROTEASE_HIS"/>
    <property type="match status" value="1"/>
</dbReference>
<dbReference type="InterPro" id="IPR013128">
    <property type="entry name" value="Peptidase_C1A"/>
</dbReference>
<evidence type="ECO:0000313" key="5">
    <source>
        <dbReference type="EMBL" id="CAL1545450.1"/>
    </source>
</evidence>
<accession>A0AAV2IH59</accession>
<dbReference type="InterPro" id="IPR039417">
    <property type="entry name" value="Peptidase_C1A_papain-like"/>
</dbReference>
<evidence type="ECO:0000256" key="1">
    <source>
        <dbReference type="ARBA" id="ARBA00008455"/>
    </source>
</evidence>
<dbReference type="PROSITE" id="PS00640">
    <property type="entry name" value="THIOL_PROTEASE_ASN"/>
    <property type="match status" value="1"/>
</dbReference>
<dbReference type="CDD" id="cd02248">
    <property type="entry name" value="Peptidase_C1A"/>
    <property type="match status" value="1"/>
</dbReference>
<dbReference type="SMART" id="SM00645">
    <property type="entry name" value="Pept_C1"/>
    <property type="match status" value="1"/>
</dbReference>
<proteinExistence type="inferred from homology"/>
<dbReference type="SUPFAM" id="SSF54001">
    <property type="entry name" value="Cysteine proteinases"/>
    <property type="match status" value="1"/>
</dbReference>